<dbReference type="SUPFAM" id="SSF56024">
    <property type="entry name" value="Phospholipase D/nuclease"/>
    <property type="match status" value="2"/>
</dbReference>
<dbReference type="PIRSF" id="PIRSF015589">
    <property type="entry name" value="PP_kinase"/>
    <property type="match status" value="1"/>
</dbReference>
<comment type="PTM">
    <text evidence="7 8">An intermediate of this reaction is the autophosphorylated ppk in which a phosphate is covalently linked to a histidine residue through a N-P bond.</text>
</comment>
<dbReference type="InterPro" id="IPR036832">
    <property type="entry name" value="PPK_N_dom_sf"/>
</dbReference>
<name>A0ABT9ALR8_9GAMM</name>
<evidence type="ECO:0000256" key="7">
    <source>
        <dbReference type="HAMAP-Rule" id="MF_00347"/>
    </source>
</evidence>
<evidence type="ECO:0000256" key="8">
    <source>
        <dbReference type="RuleBase" id="RU003800"/>
    </source>
</evidence>
<feature type="binding site" evidence="7">
    <location>
        <position position="373"/>
    </location>
    <ligand>
        <name>Mg(2+)</name>
        <dbReference type="ChEBI" id="CHEBI:18420"/>
    </ligand>
</feature>
<accession>A0ABT9ALR8</accession>
<comment type="catalytic activity">
    <reaction evidence="7 8">
        <text>[phosphate](n) + ATP = [phosphate](n+1) + ADP</text>
        <dbReference type="Rhea" id="RHEA:19573"/>
        <dbReference type="Rhea" id="RHEA-COMP:9859"/>
        <dbReference type="Rhea" id="RHEA-COMP:14280"/>
        <dbReference type="ChEBI" id="CHEBI:16838"/>
        <dbReference type="ChEBI" id="CHEBI:30616"/>
        <dbReference type="ChEBI" id="CHEBI:456216"/>
        <dbReference type="EC" id="2.7.4.1"/>
    </reaction>
</comment>
<dbReference type="EC" id="2.7.4.1" evidence="7 8"/>
<keyword evidence="9" id="KW-0175">Coiled coil</keyword>
<gene>
    <name evidence="11" type="primary">ppk1</name>
    <name evidence="7" type="synonym">ppk</name>
    <name evidence="11" type="ORF">Q5E86_03860</name>
</gene>
<dbReference type="InterPro" id="IPR036830">
    <property type="entry name" value="PP_kinase_middle_dom_sf"/>
</dbReference>
<dbReference type="InterPro" id="IPR003414">
    <property type="entry name" value="PP_kinase"/>
</dbReference>
<evidence type="ECO:0000256" key="9">
    <source>
        <dbReference type="SAM" id="Coils"/>
    </source>
</evidence>
<keyword evidence="3 7" id="KW-0547">Nucleotide-binding</keyword>
<dbReference type="InterPro" id="IPR025200">
    <property type="entry name" value="PPK_C_dom2"/>
</dbReference>
<organism evidence="11 12">
    <name type="scientific">Providencia huashanensis</name>
    <dbReference type="NCBI Taxonomy" id="3037798"/>
    <lineage>
        <taxon>Bacteria</taxon>
        <taxon>Pseudomonadati</taxon>
        <taxon>Pseudomonadota</taxon>
        <taxon>Gammaproteobacteria</taxon>
        <taxon>Enterobacterales</taxon>
        <taxon>Morganellaceae</taxon>
        <taxon>Providencia</taxon>
    </lineage>
</organism>
<keyword evidence="6 7" id="KW-0460">Magnesium</keyword>
<dbReference type="NCBIfam" id="TIGR03705">
    <property type="entry name" value="poly_P_kin"/>
    <property type="match status" value="1"/>
</dbReference>
<keyword evidence="1 7" id="KW-0597">Phosphoprotein</keyword>
<dbReference type="HAMAP" id="MF_00347">
    <property type="entry name" value="Polyphosphate_kinase"/>
    <property type="match status" value="1"/>
</dbReference>
<dbReference type="SUPFAM" id="SSF143724">
    <property type="entry name" value="PHP14-like"/>
    <property type="match status" value="1"/>
</dbReference>
<dbReference type="PANTHER" id="PTHR30218">
    <property type="entry name" value="POLYPHOSPHATE KINASE"/>
    <property type="match status" value="1"/>
</dbReference>
<evidence type="ECO:0000256" key="1">
    <source>
        <dbReference type="ARBA" id="ARBA00022553"/>
    </source>
</evidence>
<sequence>MSQERLYHEKELSWLSFNERVLQEAADKRNPLIERMRFLGIYSNNLDEFYKVRFADVKRRILINEERGSASGARHLLKRIQSKVAKQEQEFDVLYNDLLLEMARNQIFLINERQISPRQQIWLRQYFRQNLRQHITPILINPDTDLVEFLKDDYTYLAIEIINGNHIQYALLEIPSDKVPRFVNLPPEKPKRRKSMILIDNILRYTLDEIFKGFFDYDELNAYSMKMTRDAEYDIASEMESSLLEIMSSTLKQRLTAEPVRFVYQRDMPDEMVALLREKLGLSNDDSVIAGGRYHNFKDFINFPNEGNKNLLNKPLPRLRHRWFDNFRNGFDAIRERDVLLYYPYYTFEHTLELLRQASFDPNVLSIKINIYRVAKDSRIIDSVIHAAHNGKKVTVVVELQARFDEAANIHWAKRLTEAGVHVIFSAPGLKIHAKLFIISRMEEGQIIRYAHIGTGNFNEKTARLYTDYSLLTANEQITNEVRRVFSFIENPYRPVTFDNLMVSPQNTRIKLMALIDQEIANALSGLPSGITLKINNLVDKELTDKLYDASNAGVKIRLLVRGMCSLVAGQSGYSENIQVTSIVDRFLEHDRVYVFTNAGDEKVFISSADWMTRNIDYRIEVAVSLVDPHLKQRVLDILELQFSDTVKARYVDKDLSNHYVPRGNKRKIRSQLAVYEYLKSLETPDTRAWYYANNFNIITKATRNCGNRFRLKQFSYGHRTCCQWGITSAHPP</sequence>
<dbReference type="Proteomes" id="UP001176478">
    <property type="component" value="Unassembled WGS sequence"/>
</dbReference>
<keyword evidence="2 7" id="KW-0808">Transferase</keyword>
<feature type="domain" description="PLD phosphodiesterase" evidence="10">
    <location>
        <begin position="428"/>
        <end position="462"/>
    </location>
</feature>
<dbReference type="InterPro" id="IPR024953">
    <property type="entry name" value="PP_kinase_middle"/>
</dbReference>
<feature type="binding site" evidence="7">
    <location>
        <position position="590"/>
    </location>
    <ligand>
        <name>ATP</name>
        <dbReference type="ChEBI" id="CHEBI:30616"/>
    </ligand>
</feature>
<feature type="active site" description="Phosphohistidine intermediate" evidence="7">
    <location>
        <position position="433"/>
    </location>
</feature>
<dbReference type="CDD" id="cd09164">
    <property type="entry name" value="PLDc_EcPPK1_C1_like"/>
    <property type="match status" value="1"/>
</dbReference>
<evidence type="ECO:0000256" key="6">
    <source>
        <dbReference type="ARBA" id="ARBA00022842"/>
    </source>
</evidence>
<evidence type="ECO:0000256" key="5">
    <source>
        <dbReference type="ARBA" id="ARBA00022840"/>
    </source>
</evidence>
<feature type="binding site" evidence="7">
    <location>
        <position position="562"/>
    </location>
    <ligand>
        <name>ATP</name>
        <dbReference type="ChEBI" id="CHEBI:30616"/>
    </ligand>
</feature>
<dbReference type="Pfam" id="PF02503">
    <property type="entry name" value="PP_kinase"/>
    <property type="match status" value="1"/>
</dbReference>
<dbReference type="Gene3D" id="3.30.870.10">
    <property type="entry name" value="Endonuclease Chain A"/>
    <property type="match status" value="2"/>
</dbReference>
<keyword evidence="12" id="KW-1185">Reference proteome</keyword>
<reference evidence="11" key="2">
    <citation type="journal article" date="2024" name="Int. J. Antimicrob. Agents">
        <title>Identification of a novel Providencia species showing multi-drug-resistant in three patients with hospital-acquired infection.</title>
        <authorList>
            <person name="Yang W."/>
            <person name="Chen J."/>
            <person name="Yang F."/>
            <person name="Ji P."/>
            <person name="Shen S."/>
            <person name="Yin D."/>
            <person name="Hu F."/>
        </authorList>
    </citation>
    <scope>NUCLEOTIDE SEQUENCE</scope>
    <source>
        <strain evidence="11">CRE-138-0111</strain>
    </source>
</reference>
<dbReference type="InterPro" id="IPR025198">
    <property type="entry name" value="PPK_N_dom"/>
</dbReference>
<feature type="binding site" evidence="7">
    <location>
        <position position="403"/>
    </location>
    <ligand>
        <name>Mg(2+)</name>
        <dbReference type="ChEBI" id="CHEBI:18420"/>
    </ligand>
</feature>
<protein>
    <recommendedName>
        <fullName evidence="7 8">Polyphosphate kinase</fullName>
        <ecNumber evidence="7 8">2.7.4.1</ecNumber>
    </recommendedName>
    <alternativeName>
        <fullName evidence="7">ATP-polyphosphate phosphotransferase</fullName>
    </alternativeName>
    <alternativeName>
        <fullName evidence="7">Polyphosphoric acid kinase</fullName>
    </alternativeName>
</protein>
<dbReference type="NCBIfam" id="NF003917">
    <property type="entry name" value="PRK05443.1-1"/>
    <property type="match status" value="1"/>
</dbReference>
<dbReference type="SUPFAM" id="SSF140356">
    <property type="entry name" value="PPK N-terminal domain-like"/>
    <property type="match status" value="1"/>
</dbReference>
<reference evidence="11" key="1">
    <citation type="submission" date="2023-07" db="EMBL/GenBank/DDBJ databases">
        <authorList>
            <person name="Yang W."/>
            <person name="Chen J."/>
            <person name="Ji P."/>
            <person name="Hu F."/>
        </authorList>
    </citation>
    <scope>NUCLEOTIDE SEQUENCE</scope>
    <source>
        <strain evidence="11">CRE-138-0111</strain>
    </source>
</reference>
<comment type="function">
    <text evidence="7 8">Catalyzes the reversible transfer of the terminal phosphate of ATP to form a long-chain polyphosphate (polyP).</text>
</comment>
<dbReference type="GO" id="GO:0008976">
    <property type="term" value="F:polyphosphate kinase activity"/>
    <property type="evidence" value="ECO:0007669"/>
    <property type="project" value="UniProtKB-EC"/>
</dbReference>
<evidence type="ECO:0000259" key="10">
    <source>
        <dbReference type="PROSITE" id="PS50035"/>
    </source>
</evidence>
<dbReference type="EMBL" id="JAUQTG010000001">
    <property type="protein sequence ID" value="MDO7855525.1"/>
    <property type="molecule type" value="Genomic_DNA"/>
</dbReference>
<dbReference type="InterPro" id="IPR001736">
    <property type="entry name" value="PLipase_D/transphosphatidylase"/>
</dbReference>
<dbReference type="PANTHER" id="PTHR30218:SF0">
    <property type="entry name" value="POLYPHOSPHATE KINASE"/>
    <property type="match status" value="1"/>
</dbReference>
<comment type="cofactor">
    <cofactor evidence="7">
        <name>Mg(2+)</name>
        <dbReference type="ChEBI" id="CHEBI:18420"/>
    </cofactor>
</comment>
<keyword evidence="7" id="KW-0479">Metal-binding</keyword>
<evidence type="ECO:0000313" key="11">
    <source>
        <dbReference type="EMBL" id="MDO7855525.1"/>
    </source>
</evidence>
<evidence type="ECO:0000256" key="2">
    <source>
        <dbReference type="ARBA" id="ARBA00022679"/>
    </source>
</evidence>
<dbReference type="Gene3D" id="1.20.58.310">
    <property type="entry name" value="Polyphosphate kinase N-terminal domain"/>
    <property type="match status" value="1"/>
</dbReference>
<dbReference type="Pfam" id="PF17941">
    <property type="entry name" value="PP_kinase_C_1"/>
    <property type="match status" value="1"/>
</dbReference>
<proteinExistence type="inferred from homology"/>
<dbReference type="CDD" id="cd09167">
    <property type="entry name" value="PLDc_EcPPK1_C2_like"/>
    <property type="match status" value="1"/>
</dbReference>
<dbReference type="Pfam" id="PF13089">
    <property type="entry name" value="PP_kinase_N"/>
    <property type="match status" value="1"/>
</dbReference>
<dbReference type="Gene3D" id="3.30.1840.10">
    <property type="entry name" value="Polyphosphate kinase middle domain"/>
    <property type="match status" value="1"/>
</dbReference>
<evidence type="ECO:0000313" key="12">
    <source>
        <dbReference type="Proteomes" id="UP001176478"/>
    </source>
</evidence>
<feature type="binding site" evidence="7">
    <location>
        <position position="466"/>
    </location>
    <ligand>
        <name>ATP</name>
        <dbReference type="ChEBI" id="CHEBI:30616"/>
    </ligand>
</feature>
<comment type="caution">
    <text evidence="11">The sequence shown here is derived from an EMBL/GenBank/DDBJ whole genome shotgun (WGS) entry which is preliminary data.</text>
</comment>
<evidence type="ECO:0000256" key="4">
    <source>
        <dbReference type="ARBA" id="ARBA00022777"/>
    </source>
</evidence>
<evidence type="ECO:0000256" key="3">
    <source>
        <dbReference type="ARBA" id="ARBA00022741"/>
    </source>
</evidence>
<dbReference type="Pfam" id="PF13090">
    <property type="entry name" value="PP_kinase_C"/>
    <property type="match status" value="1"/>
</dbReference>
<dbReference type="InterPro" id="IPR041108">
    <property type="entry name" value="PP_kinase_C_1"/>
</dbReference>
<keyword evidence="5 7" id="KW-0067">ATP-binding</keyword>
<feature type="coiled-coil region" evidence="9">
    <location>
        <begin position="70"/>
        <end position="97"/>
    </location>
</feature>
<keyword evidence="4 7" id="KW-0418">Kinase</keyword>
<feature type="binding site" evidence="7">
    <location>
        <position position="45"/>
    </location>
    <ligand>
        <name>ATP</name>
        <dbReference type="ChEBI" id="CHEBI:30616"/>
    </ligand>
</feature>
<dbReference type="PROSITE" id="PS50035">
    <property type="entry name" value="PLD"/>
    <property type="match status" value="1"/>
</dbReference>
<comment type="similarity">
    <text evidence="7 8">Belongs to the polyphosphate kinase 1 (PPK1) family.</text>
</comment>